<proteinExistence type="inferred from homology"/>
<dbReference type="PANTHER" id="PTHR46268:SF6">
    <property type="entry name" value="UNIVERSAL STRESS PROTEIN UP12"/>
    <property type="match status" value="1"/>
</dbReference>
<feature type="domain" description="UspA" evidence="2">
    <location>
        <begin position="14"/>
        <end position="141"/>
    </location>
</feature>
<protein>
    <submittedName>
        <fullName evidence="3">Stress response protein NhaX</fullName>
    </submittedName>
</protein>
<dbReference type="AlphaFoldDB" id="A0A809RCK0"/>
<organism evidence="3 4">
    <name type="scientific">Candidatus Nitrosymbiomonas proteolyticus</name>
    <dbReference type="NCBI Taxonomy" id="2608984"/>
    <lineage>
        <taxon>Bacteria</taxon>
        <taxon>Bacillati</taxon>
        <taxon>Armatimonadota</taxon>
        <taxon>Armatimonadota incertae sedis</taxon>
        <taxon>Candidatus Nitrosymbiomonas</taxon>
    </lineage>
</organism>
<dbReference type="PANTHER" id="PTHR46268">
    <property type="entry name" value="STRESS RESPONSE PROTEIN NHAX"/>
    <property type="match status" value="1"/>
</dbReference>
<dbReference type="EMBL" id="AP021858">
    <property type="protein sequence ID" value="BBO24378.1"/>
    <property type="molecule type" value="Genomic_DNA"/>
</dbReference>
<dbReference type="Gene3D" id="3.40.50.620">
    <property type="entry name" value="HUPs"/>
    <property type="match status" value="2"/>
</dbReference>
<sequence length="293" mass="31789">MVRIVAGIDDHHGNALSFLDRLRFASADVRLLYVIESLMPDKSFPDLGPNHPLSVLMAEIEQQSEAKLAAAAAMLAPTGYPVQTELRKGDSARCLIEFASSWPADIIAVGSAQKGQWGSLFFGSVTKALTAGAEQSILIAKSPPRDQAGVSAVLATDHSPYCDACIERFFSWEANGIRRMTVLTSLDRGTAPQQVGSAEASERLTGSLPDVKDHLRARNEELCLRFRSEGIECESVLVEDHPQSAIAQTMSDTEADLLLLGARGHGFWDRIRLGSVSHYQVVATPHNVLVIRV</sequence>
<dbReference type="SUPFAM" id="SSF52402">
    <property type="entry name" value="Adenine nucleotide alpha hydrolases-like"/>
    <property type="match status" value="2"/>
</dbReference>
<dbReference type="Pfam" id="PF00582">
    <property type="entry name" value="Usp"/>
    <property type="match status" value="2"/>
</dbReference>
<dbReference type="CDD" id="cd00293">
    <property type="entry name" value="USP-like"/>
    <property type="match status" value="2"/>
</dbReference>
<evidence type="ECO:0000313" key="4">
    <source>
        <dbReference type="Proteomes" id="UP000662873"/>
    </source>
</evidence>
<reference evidence="3" key="1">
    <citation type="journal article" name="DNA Res.">
        <title>The physiological potential of anammox bacteria as revealed by their core genome structure.</title>
        <authorList>
            <person name="Okubo T."/>
            <person name="Toyoda A."/>
            <person name="Fukuhara K."/>
            <person name="Uchiyama I."/>
            <person name="Harigaya Y."/>
            <person name="Kuroiwa M."/>
            <person name="Suzuki T."/>
            <person name="Murakami Y."/>
            <person name="Suwa Y."/>
            <person name="Takami H."/>
        </authorList>
    </citation>
    <scope>NUCLEOTIDE SEQUENCE</scope>
    <source>
        <strain evidence="3">317325-2</strain>
    </source>
</reference>
<dbReference type="KEGG" id="npy:NPRO_19730"/>
<dbReference type="InterPro" id="IPR006016">
    <property type="entry name" value="UspA"/>
</dbReference>
<dbReference type="InterPro" id="IPR014729">
    <property type="entry name" value="Rossmann-like_a/b/a_fold"/>
</dbReference>
<evidence type="ECO:0000259" key="2">
    <source>
        <dbReference type="Pfam" id="PF00582"/>
    </source>
</evidence>
<dbReference type="Proteomes" id="UP000662873">
    <property type="component" value="Chromosome"/>
</dbReference>
<name>A0A809RCK0_9BACT</name>
<feature type="domain" description="UspA" evidence="2">
    <location>
        <begin position="153"/>
        <end position="292"/>
    </location>
</feature>
<comment type="similarity">
    <text evidence="1">Belongs to the universal stress protein A family.</text>
</comment>
<evidence type="ECO:0000313" key="3">
    <source>
        <dbReference type="EMBL" id="BBO24378.1"/>
    </source>
</evidence>
<gene>
    <name evidence="3" type="ORF">NPRO_19730</name>
</gene>
<accession>A0A809RCK0</accession>
<evidence type="ECO:0000256" key="1">
    <source>
        <dbReference type="ARBA" id="ARBA00008791"/>
    </source>
</evidence>